<evidence type="ECO:0000313" key="3">
    <source>
        <dbReference type="Proteomes" id="UP000233060"/>
    </source>
</evidence>
<reference evidence="2" key="2">
    <citation type="submission" date="2025-09" db="UniProtKB">
        <authorList>
            <consortium name="Ensembl"/>
        </authorList>
    </citation>
    <scope>IDENTIFICATION</scope>
</reference>
<feature type="region of interest" description="Disordered" evidence="1">
    <location>
        <begin position="1"/>
        <end position="28"/>
    </location>
</feature>
<evidence type="ECO:0000256" key="1">
    <source>
        <dbReference type="SAM" id="MobiDB-lite"/>
    </source>
</evidence>
<dbReference type="AlphaFoldDB" id="A0A2K5KH85"/>
<evidence type="ECO:0000313" key="2">
    <source>
        <dbReference type="Ensembl" id="ENSCATP00000000050.1"/>
    </source>
</evidence>
<reference evidence="2" key="1">
    <citation type="submission" date="2025-08" db="UniProtKB">
        <authorList>
            <consortium name="Ensembl"/>
        </authorList>
    </citation>
    <scope>IDENTIFICATION</scope>
</reference>
<feature type="compositionally biased region" description="Low complexity" evidence="1">
    <location>
        <begin position="93"/>
        <end position="104"/>
    </location>
</feature>
<feature type="region of interest" description="Disordered" evidence="1">
    <location>
        <begin position="64"/>
        <end position="104"/>
    </location>
</feature>
<protein>
    <submittedName>
        <fullName evidence="2">Uncharacterized protein</fullName>
    </submittedName>
</protein>
<accession>A0A2K5KH85</accession>
<proteinExistence type="predicted"/>
<dbReference type="Ensembl" id="ENSCATT00000000236.1">
    <property type="protein sequence ID" value="ENSCATP00000000050.1"/>
    <property type="gene ID" value="ENSCATG00000000228.1"/>
</dbReference>
<name>A0A2K5KH85_CERAT</name>
<sequence length="163" mass="17099">MAQRAEAGERLTTLQMPTPWPAAPHSGHTGTGDLLWDFSPGRTQGLQTCGWHMPWGHPAFRTVGPGQSVHPRQGHNTAAEGGATASSRPCLATTHSLSPGGLGTSGTTAGITVRSEMPVPAPSPPAATAIPPMVPHPALPTNLSLQPRYPLPGRCWPQEIAFW</sequence>
<dbReference type="Proteomes" id="UP000233060">
    <property type="component" value="Unassembled WGS sequence"/>
</dbReference>
<keyword evidence="3" id="KW-1185">Reference proteome</keyword>
<dbReference type="GeneTree" id="ENSGT00960000190869"/>
<organism evidence="2 3">
    <name type="scientific">Cercocebus atys</name>
    <name type="common">Sooty mangabey</name>
    <name type="synonym">Cercocebus torquatus atys</name>
    <dbReference type="NCBI Taxonomy" id="9531"/>
    <lineage>
        <taxon>Eukaryota</taxon>
        <taxon>Metazoa</taxon>
        <taxon>Chordata</taxon>
        <taxon>Craniata</taxon>
        <taxon>Vertebrata</taxon>
        <taxon>Euteleostomi</taxon>
        <taxon>Mammalia</taxon>
        <taxon>Eutheria</taxon>
        <taxon>Euarchontoglires</taxon>
        <taxon>Primates</taxon>
        <taxon>Haplorrhini</taxon>
        <taxon>Catarrhini</taxon>
        <taxon>Cercopithecidae</taxon>
        <taxon>Cercopithecinae</taxon>
        <taxon>Cercocebus</taxon>
    </lineage>
</organism>